<protein>
    <submittedName>
        <fullName evidence="2">Uncharacterized protein</fullName>
    </submittedName>
</protein>
<accession>A0A8S9MGJ7</accession>
<dbReference type="EMBL" id="QGKW02000007">
    <property type="protein sequence ID" value="KAF2617051.1"/>
    <property type="molecule type" value="Genomic_DNA"/>
</dbReference>
<dbReference type="Proteomes" id="UP000712281">
    <property type="component" value="Unassembled WGS sequence"/>
</dbReference>
<evidence type="ECO:0000313" key="3">
    <source>
        <dbReference type="Proteomes" id="UP000712281"/>
    </source>
</evidence>
<reference evidence="2" key="1">
    <citation type="submission" date="2019-12" db="EMBL/GenBank/DDBJ databases">
        <title>Genome sequencing and annotation of Brassica cretica.</title>
        <authorList>
            <person name="Studholme D.J."/>
            <person name="Sarris P.F."/>
        </authorList>
    </citation>
    <scope>NUCLEOTIDE SEQUENCE</scope>
    <source>
        <strain evidence="2">PFS-001/15</strain>
        <tissue evidence="2">Leaf</tissue>
    </source>
</reference>
<comment type="caution">
    <text evidence="2">The sequence shown here is derived from an EMBL/GenBank/DDBJ whole genome shotgun (WGS) entry which is preliminary data.</text>
</comment>
<sequence length="57" mass="6403">MAKHKSKKSNLVIVDVSKSSSHDRVPPQTKRKTMRSVTLTNTLASDQARADQRVHMT</sequence>
<dbReference type="AlphaFoldDB" id="A0A8S9MGJ7"/>
<feature type="region of interest" description="Disordered" evidence="1">
    <location>
        <begin position="1"/>
        <end position="57"/>
    </location>
</feature>
<evidence type="ECO:0000256" key="1">
    <source>
        <dbReference type="SAM" id="MobiDB-lite"/>
    </source>
</evidence>
<gene>
    <name evidence="2" type="ORF">F2Q68_00040024</name>
</gene>
<proteinExistence type="predicted"/>
<feature type="compositionally biased region" description="Polar residues" evidence="1">
    <location>
        <begin position="35"/>
        <end position="45"/>
    </location>
</feature>
<organism evidence="2 3">
    <name type="scientific">Brassica cretica</name>
    <name type="common">Mustard</name>
    <dbReference type="NCBI Taxonomy" id="69181"/>
    <lineage>
        <taxon>Eukaryota</taxon>
        <taxon>Viridiplantae</taxon>
        <taxon>Streptophyta</taxon>
        <taxon>Embryophyta</taxon>
        <taxon>Tracheophyta</taxon>
        <taxon>Spermatophyta</taxon>
        <taxon>Magnoliopsida</taxon>
        <taxon>eudicotyledons</taxon>
        <taxon>Gunneridae</taxon>
        <taxon>Pentapetalae</taxon>
        <taxon>rosids</taxon>
        <taxon>malvids</taxon>
        <taxon>Brassicales</taxon>
        <taxon>Brassicaceae</taxon>
        <taxon>Brassiceae</taxon>
        <taxon>Brassica</taxon>
    </lineage>
</organism>
<evidence type="ECO:0000313" key="2">
    <source>
        <dbReference type="EMBL" id="KAF2617051.1"/>
    </source>
</evidence>
<feature type="compositionally biased region" description="Basic and acidic residues" evidence="1">
    <location>
        <begin position="48"/>
        <end position="57"/>
    </location>
</feature>
<name>A0A8S9MGJ7_BRACR</name>